<dbReference type="InterPro" id="IPR017972">
    <property type="entry name" value="Cyt_P450_CS"/>
</dbReference>
<dbReference type="RefSeq" id="XP_016624168.1">
    <property type="nucleotide sequence ID" value="XM_016758840.1"/>
</dbReference>
<dbReference type="GO" id="GO:0005506">
    <property type="term" value="F:iron ion binding"/>
    <property type="evidence" value="ECO:0007669"/>
    <property type="project" value="InterPro"/>
</dbReference>
<keyword evidence="4 8" id="KW-0479">Metal-binding</keyword>
<dbReference type="AlphaFoldDB" id="A0A0D2IL61"/>
<keyword evidence="7 9" id="KW-0503">Monooxygenase</keyword>
<dbReference type="EMBL" id="KN846981">
    <property type="protein sequence ID" value="KIW97499.1"/>
    <property type="molecule type" value="Genomic_DNA"/>
</dbReference>
<dbReference type="GO" id="GO:0020037">
    <property type="term" value="F:heme binding"/>
    <property type="evidence" value="ECO:0007669"/>
    <property type="project" value="InterPro"/>
</dbReference>
<comment type="cofactor">
    <cofactor evidence="1 8">
        <name>heme</name>
        <dbReference type="ChEBI" id="CHEBI:30413"/>
    </cofactor>
</comment>
<proteinExistence type="inferred from homology"/>
<dbReference type="VEuPathDB" id="FungiDB:Z519_01083"/>
<dbReference type="GO" id="GO:0004497">
    <property type="term" value="F:monooxygenase activity"/>
    <property type="evidence" value="ECO:0007669"/>
    <property type="project" value="UniProtKB-KW"/>
</dbReference>
<dbReference type="InterPro" id="IPR036396">
    <property type="entry name" value="Cyt_P450_sf"/>
</dbReference>
<dbReference type="InterPro" id="IPR050121">
    <property type="entry name" value="Cytochrome_P450_monoxygenase"/>
</dbReference>
<evidence type="ECO:0000256" key="5">
    <source>
        <dbReference type="ARBA" id="ARBA00023002"/>
    </source>
</evidence>
<dbReference type="InterPro" id="IPR002401">
    <property type="entry name" value="Cyt_P450_E_grp-I"/>
</dbReference>
<dbReference type="PANTHER" id="PTHR24305">
    <property type="entry name" value="CYTOCHROME P450"/>
    <property type="match status" value="1"/>
</dbReference>
<keyword evidence="3 8" id="KW-0349">Heme</keyword>
<evidence type="ECO:0000313" key="10">
    <source>
        <dbReference type="EMBL" id="KIW97499.1"/>
    </source>
</evidence>
<dbReference type="Gene3D" id="1.10.630.10">
    <property type="entry name" value="Cytochrome P450"/>
    <property type="match status" value="1"/>
</dbReference>
<evidence type="ECO:0000313" key="11">
    <source>
        <dbReference type="Proteomes" id="UP000053789"/>
    </source>
</evidence>
<accession>A0A0D2IL61</accession>
<name>A0A0D2IL61_CLAB1</name>
<evidence type="ECO:0000256" key="4">
    <source>
        <dbReference type="ARBA" id="ARBA00022723"/>
    </source>
</evidence>
<dbReference type="Pfam" id="PF00067">
    <property type="entry name" value="p450"/>
    <property type="match status" value="1"/>
</dbReference>
<sequence>MATPMFVNEDPYLGRRLTQPELVEELMSITFAGSGTTPSTLTYLLYAMSKDTVRQECLHLNEVKNLPYLNAVLKETFRLYPTIMSTLPRILDRPVNIGDYVLPPDTLVGMQNYVHHRDAELFHRPDEFLPERWLEKNGDASRIKYMESALTPFSLGPRNCIGQNLAKAELYLAVSNIFRKLRLQLNADMTK</sequence>
<evidence type="ECO:0000256" key="2">
    <source>
        <dbReference type="ARBA" id="ARBA00010617"/>
    </source>
</evidence>
<reference evidence="10" key="1">
    <citation type="submission" date="2015-01" db="EMBL/GenBank/DDBJ databases">
        <title>The Genome Sequence of Cladophialophora bantiana CBS 173.52.</title>
        <authorList>
            <consortium name="The Broad Institute Genomics Platform"/>
            <person name="Cuomo C."/>
            <person name="de Hoog S."/>
            <person name="Gorbushina A."/>
            <person name="Stielow B."/>
            <person name="Teixiera M."/>
            <person name="Abouelleil A."/>
            <person name="Chapman S.B."/>
            <person name="Priest M."/>
            <person name="Young S.K."/>
            <person name="Wortman J."/>
            <person name="Nusbaum C."/>
            <person name="Birren B."/>
        </authorList>
    </citation>
    <scope>NUCLEOTIDE SEQUENCE [LARGE SCALE GENOMIC DNA]</scope>
    <source>
        <strain evidence="10">CBS 173.52</strain>
    </source>
</reference>
<dbReference type="PANTHER" id="PTHR24305:SF210">
    <property type="entry name" value="CYTOCHROME P450 MONOOXYGENASE ASQL-RELATED"/>
    <property type="match status" value="1"/>
</dbReference>
<protein>
    <submittedName>
        <fullName evidence="10">Uncharacterized protein</fullName>
    </submittedName>
</protein>
<evidence type="ECO:0000256" key="1">
    <source>
        <dbReference type="ARBA" id="ARBA00001971"/>
    </source>
</evidence>
<dbReference type="PROSITE" id="PS00086">
    <property type="entry name" value="CYTOCHROME_P450"/>
    <property type="match status" value="1"/>
</dbReference>
<evidence type="ECO:0000256" key="9">
    <source>
        <dbReference type="RuleBase" id="RU000461"/>
    </source>
</evidence>
<dbReference type="PRINTS" id="PR00385">
    <property type="entry name" value="P450"/>
</dbReference>
<dbReference type="OrthoDB" id="4119327at2759"/>
<keyword evidence="6 8" id="KW-0408">Iron</keyword>
<dbReference type="GeneID" id="27694011"/>
<dbReference type="HOGENOM" id="CLU_001570_5_7_1"/>
<dbReference type="Proteomes" id="UP000053789">
    <property type="component" value="Unassembled WGS sequence"/>
</dbReference>
<evidence type="ECO:0000256" key="7">
    <source>
        <dbReference type="ARBA" id="ARBA00023033"/>
    </source>
</evidence>
<organism evidence="10 11">
    <name type="scientific">Cladophialophora bantiana (strain ATCC 10958 / CBS 173.52 / CDC B-1940 / NIH 8579)</name>
    <name type="common">Xylohypha bantiana</name>
    <dbReference type="NCBI Taxonomy" id="1442370"/>
    <lineage>
        <taxon>Eukaryota</taxon>
        <taxon>Fungi</taxon>
        <taxon>Dikarya</taxon>
        <taxon>Ascomycota</taxon>
        <taxon>Pezizomycotina</taxon>
        <taxon>Eurotiomycetes</taxon>
        <taxon>Chaetothyriomycetidae</taxon>
        <taxon>Chaetothyriales</taxon>
        <taxon>Herpotrichiellaceae</taxon>
        <taxon>Cladophialophora</taxon>
    </lineage>
</organism>
<keyword evidence="5 9" id="KW-0560">Oxidoreductase</keyword>
<evidence type="ECO:0000256" key="6">
    <source>
        <dbReference type="ARBA" id="ARBA00023004"/>
    </source>
</evidence>
<dbReference type="GO" id="GO:0016705">
    <property type="term" value="F:oxidoreductase activity, acting on paired donors, with incorporation or reduction of molecular oxygen"/>
    <property type="evidence" value="ECO:0007669"/>
    <property type="project" value="InterPro"/>
</dbReference>
<dbReference type="InterPro" id="IPR001128">
    <property type="entry name" value="Cyt_P450"/>
</dbReference>
<dbReference type="SUPFAM" id="SSF48264">
    <property type="entry name" value="Cytochrome P450"/>
    <property type="match status" value="1"/>
</dbReference>
<dbReference type="PRINTS" id="PR00463">
    <property type="entry name" value="EP450I"/>
</dbReference>
<gene>
    <name evidence="10" type="ORF">Z519_01083</name>
</gene>
<keyword evidence="11" id="KW-1185">Reference proteome</keyword>
<evidence type="ECO:0000256" key="3">
    <source>
        <dbReference type="ARBA" id="ARBA00022617"/>
    </source>
</evidence>
<feature type="binding site" description="axial binding residue" evidence="8">
    <location>
        <position position="160"/>
    </location>
    <ligand>
        <name>heme</name>
        <dbReference type="ChEBI" id="CHEBI:30413"/>
    </ligand>
    <ligandPart>
        <name>Fe</name>
        <dbReference type="ChEBI" id="CHEBI:18248"/>
    </ligandPart>
</feature>
<comment type="similarity">
    <text evidence="2 9">Belongs to the cytochrome P450 family.</text>
</comment>
<evidence type="ECO:0000256" key="8">
    <source>
        <dbReference type="PIRSR" id="PIRSR602401-1"/>
    </source>
</evidence>